<evidence type="ECO:0000313" key="3">
    <source>
        <dbReference type="Proteomes" id="UP000800094"/>
    </source>
</evidence>
<keyword evidence="3" id="KW-1185">Reference proteome</keyword>
<reference evidence="2" key="1">
    <citation type="journal article" date="2020" name="Stud. Mycol.">
        <title>101 Dothideomycetes genomes: a test case for predicting lifestyles and emergence of pathogens.</title>
        <authorList>
            <person name="Haridas S."/>
            <person name="Albert R."/>
            <person name="Binder M."/>
            <person name="Bloem J."/>
            <person name="Labutti K."/>
            <person name="Salamov A."/>
            <person name="Andreopoulos B."/>
            <person name="Baker S."/>
            <person name="Barry K."/>
            <person name="Bills G."/>
            <person name="Bluhm B."/>
            <person name="Cannon C."/>
            <person name="Castanera R."/>
            <person name="Culley D."/>
            <person name="Daum C."/>
            <person name="Ezra D."/>
            <person name="Gonzalez J."/>
            <person name="Henrissat B."/>
            <person name="Kuo A."/>
            <person name="Liang C."/>
            <person name="Lipzen A."/>
            <person name="Lutzoni F."/>
            <person name="Magnuson J."/>
            <person name="Mondo S."/>
            <person name="Nolan M."/>
            <person name="Ohm R."/>
            <person name="Pangilinan J."/>
            <person name="Park H.-J."/>
            <person name="Ramirez L."/>
            <person name="Alfaro M."/>
            <person name="Sun H."/>
            <person name="Tritt A."/>
            <person name="Yoshinaga Y."/>
            <person name="Zwiers L.-H."/>
            <person name="Turgeon B."/>
            <person name="Goodwin S."/>
            <person name="Spatafora J."/>
            <person name="Crous P."/>
            <person name="Grigoriev I."/>
        </authorList>
    </citation>
    <scope>NUCLEOTIDE SEQUENCE</scope>
    <source>
        <strain evidence="2">CBS 122368</strain>
    </source>
</reference>
<feature type="region of interest" description="Disordered" evidence="1">
    <location>
        <begin position="1"/>
        <end position="29"/>
    </location>
</feature>
<dbReference type="GeneID" id="54573063"/>
<organism evidence="2 3">
    <name type="scientific">Trematosphaeria pertusa</name>
    <dbReference type="NCBI Taxonomy" id="390896"/>
    <lineage>
        <taxon>Eukaryota</taxon>
        <taxon>Fungi</taxon>
        <taxon>Dikarya</taxon>
        <taxon>Ascomycota</taxon>
        <taxon>Pezizomycotina</taxon>
        <taxon>Dothideomycetes</taxon>
        <taxon>Pleosporomycetidae</taxon>
        <taxon>Pleosporales</taxon>
        <taxon>Massarineae</taxon>
        <taxon>Trematosphaeriaceae</taxon>
        <taxon>Trematosphaeria</taxon>
    </lineage>
</organism>
<dbReference type="RefSeq" id="XP_033689238.1">
    <property type="nucleotide sequence ID" value="XM_033819733.1"/>
</dbReference>
<dbReference type="AlphaFoldDB" id="A0A6A6IUW6"/>
<proteinExistence type="predicted"/>
<evidence type="ECO:0000313" key="2">
    <source>
        <dbReference type="EMBL" id="KAF2254234.1"/>
    </source>
</evidence>
<protein>
    <submittedName>
        <fullName evidence="2">Uncharacterized protein</fullName>
    </submittedName>
</protein>
<dbReference type="Proteomes" id="UP000800094">
    <property type="component" value="Unassembled WGS sequence"/>
</dbReference>
<accession>A0A6A6IUW6</accession>
<feature type="compositionally biased region" description="Polar residues" evidence="1">
    <location>
        <begin position="1"/>
        <end position="14"/>
    </location>
</feature>
<name>A0A6A6IUW6_9PLEO</name>
<evidence type="ECO:0000256" key="1">
    <source>
        <dbReference type="SAM" id="MobiDB-lite"/>
    </source>
</evidence>
<gene>
    <name evidence="2" type="ORF">BU26DRAFT_135092</name>
</gene>
<sequence length="106" mass="11319">MQPTYTYTPASNAQTANSPTATASGASTTSTTITHTVALDGDENIATFRDNPSKFQTIRVAIHTTGPWPNSPHSDNHITILLLLQEGGAVQVDMRTDPGDRRGKLV</sequence>
<dbReference type="EMBL" id="ML987190">
    <property type="protein sequence ID" value="KAF2254234.1"/>
    <property type="molecule type" value="Genomic_DNA"/>
</dbReference>
<dbReference type="OrthoDB" id="3527137at2759"/>
<feature type="compositionally biased region" description="Low complexity" evidence="1">
    <location>
        <begin position="15"/>
        <end position="29"/>
    </location>
</feature>